<gene>
    <name evidence="12" type="ORF">BB560_004147</name>
</gene>
<reference evidence="12 13" key="1">
    <citation type="journal article" date="2018" name="MBio">
        <title>Comparative Genomics Reveals the Core Gene Toolbox for the Fungus-Insect Symbiosis.</title>
        <authorList>
            <person name="Wang Y."/>
            <person name="Stata M."/>
            <person name="Wang W."/>
            <person name="Stajich J.E."/>
            <person name="White M.M."/>
            <person name="Moncalvo J.M."/>
        </authorList>
    </citation>
    <scope>NUCLEOTIDE SEQUENCE [LARGE SCALE GENOMIC DNA]</scope>
    <source>
        <strain evidence="12 13">SC-DP-2</strain>
    </source>
</reference>
<dbReference type="GO" id="GO:0046656">
    <property type="term" value="P:folic acid biosynthetic process"/>
    <property type="evidence" value="ECO:0007669"/>
    <property type="project" value="UniProtKB-KW"/>
</dbReference>
<feature type="region of interest" description="Disordered" evidence="10">
    <location>
        <begin position="48"/>
        <end position="71"/>
    </location>
</feature>
<comment type="similarity">
    <text evidence="2">Belongs to the GTP cyclohydrolase I family.</text>
</comment>
<evidence type="ECO:0000256" key="4">
    <source>
        <dbReference type="ARBA" id="ARBA00017272"/>
    </source>
</evidence>
<dbReference type="PANTHER" id="PTHR11109">
    <property type="entry name" value="GTP CYCLOHYDROLASE I"/>
    <property type="match status" value="1"/>
</dbReference>
<evidence type="ECO:0000313" key="13">
    <source>
        <dbReference type="Proteomes" id="UP000245609"/>
    </source>
</evidence>
<keyword evidence="5" id="KW-0547">Nucleotide-binding</keyword>
<dbReference type="GO" id="GO:0003934">
    <property type="term" value="F:GTP cyclohydrolase I activity"/>
    <property type="evidence" value="ECO:0007669"/>
    <property type="project" value="UniProtKB-EC"/>
</dbReference>
<evidence type="ECO:0000256" key="7">
    <source>
        <dbReference type="ARBA" id="ARBA00022909"/>
    </source>
</evidence>
<dbReference type="GO" id="GO:0008270">
    <property type="term" value="F:zinc ion binding"/>
    <property type="evidence" value="ECO:0007669"/>
    <property type="project" value="TreeGrafter"/>
</dbReference>
<dbReference type="InterPro" id="IPR018234">
    <property type="entry name" value="GTP_CycHdrlase_I_CS"/>
</dbReference>
<protein>
    <recommendedName>
        <fullName evidence="4">GTP cyclohydrolase 1</fullName>
        <ecNumber evidence="3">3.5.4.16</ecNumber>
    </recommendedName>
    <alternativeName>
        <fullName evidence="9">GTP cyclohydrolase I</fullName>
    </alternativeName>
</protein>
<dbReference type="GO" id="GO:0005525">
    <property type="term" value="F:GTP binding"/>
    <property type="evidence" value="ECO:0007669"/>
    <property type="project" value="UniProtKB-KW"/>
</dbReference>
<feature type="domain" description="GTP cyclohydrolase I" evidence="11">
    <location>
        <begin position="76"/>
        <end position="143"/>
    </location>
</feature>
<dbReference type="EC" id="3.5.4.16" evidence="3"/>
<evidence type="ECO:0000256" key="1">
    <source>
        <dbReference type="ARBA" id="ARBA00005080"/>
    </source>
</evidence>
<evidence type="ECO:0000256" key="2">
    <source>
        <dbReference type="ARBA" id="ARBA00008085"/>
    </source>
</evidence>
<dbReference type="SUPFAM" id="SSF55620">
    <property type="entry name" value="Tetrahydrobiopterin biosynthesis enzymes-like"/>
    <property type="match status" value="1"/>
</dbReference>
<name>A0A2T9Z9Z7_9FUNG</name>
<feature type="compositionally biased region" description="Basic and acidic residues" evidence="10">
    <location>
        <begin position="58"/>
        <end position="71"/>
    </location>
</feature>
<accession>A0A2T9Z9Z7</accession>
<dbReference type="PROSITE" id="PS00860">
    <property type="entry name" value="GTP_CYCLOHYDROL_1_2"/>
    <property type="match status" value="1"/>
</dbReference>
<dbReference type="AlphaFoldDB" id="A0A2T9Z9Z7"/>
<dbReference type="Pfam" id="PF01227">
    <property type="entry name" value="GTP_cyclohydroI"/>
    <property type="match status" value="1"/>
</dbReference>
<organism evidence="12 13">
    <name type="scientific">Smittium megazygosporum</name>
    <dbReference type="NCBI Taxonomy" id="133381"/>
    <lineage>
        <taxon>Eukaryota</taxon>
        <taxon>Fungi</taxon>
        <taxon>Fungi incertae sedis</taxon>
        <taxon>Zoopagomycota</taxon>
        <taxon>Kickxellomycotina</taxon>
        <taxon>Harpellomycetes</taxon>
        <taxon>Harpellales</taxon>
        <taxon>Legeriomycetaceae</taxon>
        <taxon>Smittium</taxon>
    </lineage>
</organism>
<evidence type="ECO:0000256" key="3">
    <source>
        <dbReference type="ARBA" id="ARBA00012715"/>
    </source>
</evidence>
<proteinExistence type="inferred from homology"/>
<comment type="caution">
    <text evidence="12">The sequence shown here is derived from an EMBL/GenBank/DDBJ whole genome shotgun (WGS) entry which is preliminary data.</text>
</comment>
<keyword evidence="7" id="KW-0289">Folate biosynthesis</keyword>
<dbReference type="GO" id="GO:0006729">
    <property type="term" value="P:tetrahydrobiopterin biosynthetic process"/>
    <property type="evidence" value="ECO:0007669"/>
    <property type="project" value="TreeGrafter"/>
</dbReference>
<keyword evidence="8" id="KW-0342">GTP-binding</keyword>
<evidence type="ECO:0000256" key="9">
    <source>
        <dbReference type="ARBA" id="ARBA00030854"/>
    </source>
</evidence>
<dbReference type="FunFam" id="1.10.286.10:FF:000003">
    <property type="entry name" value="GTP cyclohydrolase 1"/>
    <property type="match status" value="1"/>
</dbReference>
<dbReference type="InterPro" id="IPR043134">
    <property type="entry name" value="GTP-CH-I_N"/>
</dbReference>
<evidence type="ECO:0000313" key="12">
    <source>
        <dbReference type="EMBL" id="PVV01433.1"/>
    </source>
</evidence>
<evidence type="ECO:0000256" key="10">
    <source>
        <dbReference type="SAM" id="MobiDB-lite"/>
    </source>
</evidence>
<dbReference type="GO" id="GO:0005737">
    <property type="term" value="C:cytoplasm"/>
    <property type="evidence" value="ECO:0007669"/>
    <property type="project" value="TreeGrafter"/>
</dbReference>
<dbReference type="InterPro" id="IPR043133">
    <property type="entry name" value="GTP-CH-I_C/QueF"/>
</dbReference>
<comment type="pathway">
    <text evidence="1">Cofactor biosynthesis; 7,8-dihydroneopterin triphosphate biosynthesis; 7,8-dihydroneopterin triphosphate from GTP: step 1/1.</text>
</comment>
<dbReference type="UniPathway" id="UPA00848">
    <property type="reaction ID" value="UER00151"/>
</dbReference>
<dbReference type="OrthoDB" id="4966at2759"/>
<feature type="compositionally biased region" description="Basic and acidic residues" evidence="10">
    <location>
        <begin position="1"/>
        <end position="19"/>
    </location>
</feature>
<evidence type="ECO:0000259" key="11">
    <source>
        <dbReference type="Pfam" id="PF01227"/>
    </source>
</evidence>
<dbReference type="PANTHER" id="PTHR11109:SF7">
    <property type="entry name" value="GTP CYCLOHYDROLASE 1"/>
    <property type="match status" value="1"/>
</dbReference>
<evidence type="ECO:0000256" key="8">
    <source>
        <dbReference type="ARBA" id="ARBA00023134"/>
    </source>
</evidence>
<keyword evidence="6" id="KW-0378">Hydrolase</keyword>
<dbReference type="GO" id="GO:0046654">
    <property type="term" value="P:tetrahydrofolate biosynthetic process"/>
    <property type="evidence" value="ECO:0007669"/>
    <property type="project" value="InterPro"/>
</dbReference>
<dbReference type="InterPro" id="IPR020602">
    <property type="entry name" value="GTP_CycHdrlase_I_dom"/>
</dbReference>
<sequence>MSNNENHDSPLEEVPKETHSPSLYLRRGSMNEIMSDSIYKKLPIEHDGLSWPASGTRQRRDESQEEKDERLDKLKGAIQTIIECLGEDPTRSGIVKTPERYAKAMLFFTRGYERSIKDVMNEALFEEDHEEMVIVKDITTFSLFRIAEMFSQRLQVQERLTKQIAISLNDILKPQGVAVLIESRDHLETREEFLSLVRK</sequence>
<dbReference type="InterPro" id="IPR001474">
    <property type="entry name" value="GTP_CycHdrlase_I"/>
</dbReference>
<evidence type="ECO:0000256" key="5">
    <source>
        <dbReference type="ARBA" id="ARBA00022741"/>
    </source>
</evidence>
<dbReference type="EMBL" id="MBFS01001082">
    <property type="protein sequence ID" value="PVV01433.1"/>
    <property type="molecule type" value="Genomic_DNA"/>
</dbReference>
<feature type="region of interest" description="Disordered" evidence="10">
    <location>
        <begin position="1"/>
        <end position="27"/>
    </location>
</feature>
<evidence type="ECO:0000256" key="6">
    <source>
        <dbReference type="ARBA" id="ARBA00022801"/>
    </source>
</evidence>
<dbReference type="Gene3D" id="1.10.286.10">
    <property type="match status" value="1"/>
</dbReference>
<dbReference type="STRING" id="133381.A0A2T9Z9Z7"/>
<keyword evidence="13" id="KW-1185">Reference proteome</keyword>
<dbReference type="Gene3D" id="3.30.1130.10">
    <property type="match status" value="1"/>
</dbReference>
<dbReference type="Proteomes" id="UP000245609">
    <property type="component" value="Unassembled WGS sequence"/>
</dbReference>